<protein>
    <recommendedName>
        <fullName evidence="3">Hemerythrin HHE cation binding domain-containing protein</fullName>
    </recommendedName>
</protein>
<dbReference type="RefSeq" id="WP_209771564.1">
    <property type="nucleotide sequence ID" value="NZ_JAGINP010000031.1"/>
</dbReference>
<sequence length="229" mass="24445">MTGQASRYDMYRLIHKALRGFMVDTLAAVGRMDADDDGEVAAVLGRVRSLLTLCASHVEHENRFVHTAMEARAPGSSADIASDHDHHARDLAALAAAVGAVEAAHGPARADAAHALYRRLALFVGENLAHMEAEESHNNGVLWRTHRDEELQAIEQAIVAAQPPEEMMLVLRWMLASATPAERANLLGGIRAMAPAEAFAGMMALAQSVLAPADHDKLTRALAAPALAA</sequence>
<evidence type="ECO:0008006" key="3">
    <source>
        <dbReference type="Google" id="ProtNLM"/>
    </source>
</evidence>
<accession>A0ABS4SYF4</accession>
<dbReference type="CDD" id="cd12109">
    <property type="entry name" value="Hr_FBXL5"/>
    <property type="match status" value="1"/>
</dbReference>
<evidence type="ECO:0000313" key="1">
    <source>
        <dbReference type="EMBL" id="MBP2296425.1"/>
    </source>
</evidence>
<dbReference type="InterPro" id="IPR045808">
    <property type="entry name" value="Hr_FBXL5"/>
</dbReference>
<proteinExistence type="predicted"/>
<dbReference type="Proteomes" id="UP000781958">
    <property type="component" value="Unassembled WGS sequence"/>
</dbReference>
<gene>
    <name evidence="1" type="ORF">J2851_006243</name>
</gene>
<name>A0ABS4SYF4_9PROT</name>
<dbReference type="EMBL" id="JAGINP010000031">
    <property type="protein sequence ID" value="MBP2296425.1"/>
    <property type="molecule type" value="Genomic_DNA"/>
</dbReference>
<keyword evidence="2" id="KW-1185">Reference proteome</keyword>
<reference evidence="1 2" key="1">
    <citation type="submission" date="2021-03" db="EMBL/GenBank/DDBJ databases">
        <title>Genomic Encyclopedia of Type Strains, Phase III (KMG-III): the genomes of soil and plant-associated and newly described type strains.</title>
        <authorList>
            <person name="Whitman W."/>
        </authorList>
    </citation>
    <scope>NUCLEOTIDE SEQUENCE [LARGE SCALE GENOMIC DNA]</scope>
    <source>
        <strain evidence="1 2">IMMIB AFH-6</strain>
    </source>
</reference>
<organism evidence="1 2">
    <name type="scientific">Azospirillum rugosum</name>
    <dbReference type="NCBI Taxonomy" id="416170"/>
    <lineage>
        <taxon>Bacteria</taxon>
        <taxon>Pseudomonadati</taxon>
        <taxon>Pseudomonadota</taxon>
        <taxon>Alphaproteobacteria</taxon>
        <taxon>Rhodospirillales</taxon>
        <taxon>Azospirillaceae</taxon>
        <taxon>Azospirillum</taxon>
    </lineage>
</organism>
<dbReference type="Gene3D" id="1.20.120.520">
    <property type="entry name" value="nmb1532 protein domain like"/>
    <property type="match status" value="1"/>
</dbReference>
<evidence type="ECO:0000313" key="2">
    <source>
        <dbReference type="Proteomes" id="UP000781958"/>
    </source>
</evidence>
<comment type="caution">
    <text evidence="1">The sequence shown here is derived from an EMBL/GenBank/DDBJ whole genome shotgun (WGS) entry which is preliminary data.</text>
</comment>